<reference evidence="3 4" key="1">
    <citation type="submission" date="2024-02" db="EMBL/GenBank/DDBJ databases">
        <title>De novo assembly and annotation of 12 fungi associated with fruit tree decline syndrome in Ontario, Canada.</title>
        <authorList>
            <person name="Sulman M."/>
            <person name="Ellouze W."/>
            <person name="Ilyukhin E."/>
        </authorList>
    </citation>
    <scope>NUCLEOTIDE SEQUENCE [LARGE SCALE GENOMIC DNA]</scope>
    <source>
        <strain evidence="3 4">M11/M66-122</strain>
    </source>
</reference>
<organism evidence="3 4">
    <name type="scientific">Diatrype stigma</name>
    <dbReference type="NCBI Taxonomy" id="117547"/>
    <lineage>
        <taxon>Eukaryota</taxon>
        <taxon>Fungi</taxon>
        <taxon>Dikarya</taxon>
        <taxon>Ascomycota</taxon>
        <taxon>Pezizomycotina</taxon>
        <taxon>Sordariomycetes</taxon>
        <taxon>Xylariomycetidae</taxon>
        <taxon>Xylariales</taxon>
        <taxon>Diatrypaceae</taxon>
        <taxon>Diatrype</taxon>
    </lineage>
</organism>
<accession>A0AAN9UW00</accession>
<feature type="region of interest" description="Disordered" evidence="1">
    <location>
        <begin position="458"/>
        <end position="493"/>
    </location>
</feature>
<feature type="compositionally biased region" description="Low complexity" evidence="1">
    <location>
        <begin position="576"/>
        <end position="598"/>
    </location>
</feature>
<feature type="compositionally biased region" description="Polar residues" evidence="1">
    <location>
        <begin position="458"/>
        <end position="478"/>
    </location>
</feature>
<keyword evidence="2" id="KW-0472">Membrane</keyword>
<keyword evidence="2" id="KW-1133">Transmembrane helix</keyword>
<keyword evidence="2" id="KW-0812">Transmembrane</keyword>
<feature type="region of interest" description="Disordered" evidence="1">
    <location>
        <begin position="928"/>
        <end position="960"/>
    </location>
</feature>
<feature type="region of interest" description="Disordered" evidence="1">
    <location>
        <begin position="133"/>
        <end position="156"/>
    </location>
</feature>
<feature type="region of interest" description="Disordered" evidence="1">
    <location>
        <begin position="573"/>
        <end position="601"/>
    </location>
</feature>
<evidence type="ECO:0000256" key="1">
    <source>
        <dbReference type="SAM" id="MobiDB-lite"/>
    </source>
</evidence>
<feature type="compositionally biased region" description="Low complexity" evidence="1">
    <location>
        <begin position="928"/>
        <end position="941"/>
    </location>
</feature>
<evidence type="ECO:0000313" key="4">
    <source>
        <dbReference type="Proteomes" id="UP001320420"/>
    </source>
</evidence>
<proteinExistence type="predicted"/>
<evidence type="ECO:0000313" key="3">
    <source>
        <dbReference type="EMBL" id="KAK7749228.1"/>
    </source>
</evidence>
<gene>
    <name evidence="3" type="ORF">SLS62_008307</name>
</gene>
<dbReference type="EMBL" id="JAKJXP020000076">
    <property type="protein sequence ID" value="KAK7749228.1"/>
    <property type="molecule type" value="Genomic_DNA"/>
</dbReference>
<feature type="compositionally biased region" description="Low complexity" evidence="1">
    <location>
        <begin position="723"/>
        <end position="733"/>
    </location>
</feature>
<dbReference type="Proteomes" id="UP001320420">
    <property type="component" value="Unassembled WGS sequence"/>
</dbReference>
<protein>
    <submittedName>
        <fullName evidence="3">Uncharacterized protein</fullName>
    </submittedName>
</protein>
<dbReference type="AlphaFoldDB" id="A0AAN9UW00"/>
<sequence>MSASNEKPARCPKGDQGQACYACADGRGDNHVVDSTSVVYSDDDAISLRGSKRFNKFALAFMAIVVATFLAVLFTSISFSWKAETSREAKTGGFLEDTSSSSAVQAIPDGTASPLVIDPVVPTVTPMLAKRQHYGDVPPTGLSEQPSSTTTTTEHTTISGTTYITQSTKVATTVTVPSGTDDHMTAKSTFVTTIASTDAVENSIVSMTSLVTIVGTSVATYLNTSVATYISESIVPVPASSSSSSSVPVITTTTGEYDVPTTIKSTVTATVIPIPASNTGVFTGSSTHTVPTAPYGNSTTISSYFYGSGTGAGISYSSSSTSGVGPVTSSLTGVPIGGTTESGSSTTEEHGTTISFAFSTSIDTIITGIGPATSLPSVGTPTLTSASVSESSVSTSPIRKTSSVTVTVPASTCSSTGVFTHTWLNTTTLLHTTTVVGTNTIHTTRTSTIPASNIQTSTVTSNGAATHSGTGELSTRSTPAPHITSHEVTGPAPTLPTITVTTSFPHSLSLSVSTVTISDDAGRFTGSTTVTVIPKPVTTECTTTVTEPTSCAVAAASTVVVTQISTLTVTATETASPPSSLSEDSQQSLPPSSSSTSDIWQRMSTAPVAATRYQTETVTETIHEIVSLSAAGEGTYSAWTAWTTEAATTVASSAIRASGWPTAPDASLPETTIIISGSTTVLTPTPTEMQVIQYATETVTLTIRETVFGGNGGAAATPISTKTTTIMGGTSTDTADHFPDEPTDFSGNSVSTASTTGGSSSAALSAPPPRTAIPEVSISPSTTALVTIQGVASSTTCHGTTTTVHATISPVPSVSTDPDTGSTNTVGTWSFTVKSTLIEYGGDDYATTSTSTSSLISTSTSVCNETSTSTSINGTATLITAPGSTPTPHPSGVAVLTGIWGNVTVTIAPTGSGVVTGNTGFIGQPTSTSIGIGSGSGTNTSVPVTSGGEKRSVIPRHTPPQLYWGDNNGGSSGTCLVMVVAVACAVAAVLS</sequence>
<comment type="caution">
    <text evidence="3">The sequence shown here is derived from an EMBL/GenBank/DDBJ whole genome shotgun (WGS) entry which is preliminary data.</text>
</comment>
<feature type="compositionally biased region" description="Low complexity" evidence="1">
    <location>
        <begin position="746"/>
        <end position="765"/>
    </location>
</feature>
<feature type="transmembrane region" description="Helical" evidence="2">
    <location>
        <begin position="57"/>
        <end position="81"/>
    </location>
</feature>
<evidence type="ECO:0000256" key="2">
    <source>
        <dbReference type="SAM" id="Phobius"/>
    </source>
</evidence>
<feature type="region of interest" description="Disordered" evidence="1">
    <location>
        <begin position="329"/>
        <end position="350"/>
    </location>
</feature>
<feature type="compositionally biased region" description="Low complexity" evidence="1">
    <location>
        <begin position="329"/>
        <end position="346"/>
    </location>
</feature>
<feature type="region of interest" description="Disordered" evidence="1">
    <location>
        <begin position="723"/>
        <end position="772"/>
    </location>
</feature>
<name>A0AAN9UW00_9PEZI</name>
<feature type="compositionally biased region" description="Low complexity" evidence="1">
    <location>
        <begin position="147"/>
        <end position="156"/>
    </location>
</feature>
<keyword evidence="4" id="KW-1185">Reference proteome</keyword>